<evidence type="ECO:0000313" key="2">
    <source>
        <dbReference type="EMBL" id="AFZ37080.1"/>
    </source>
</evidence>
<dbReference type="GO" id="GO:0016491">
    <property type="term" value="F:oxidoreductase activity"/>
    <property type="evidence" value="ECO:0007669"/>
    <property type="project" value="InterPro"/>
</dbReference>
<dbReference type="KEGG" id="scs:Sta7437_3582"/>
<organism evidence="2 3">
    <name type="scientific">Stanieria cyanosphaera (strain ATCC 29371 / PCC 7437)</name>
    <dbReference type="NCBI Taxonomy" id="111780"/>
    <lineage>
        <taxon>Bacteria</taxon>
        <taxon>Bacillati</taxon>
        <taxon>Cyanobacteriota</taxon>
        <taxon>Cyanophyceae</taxon>
        <taxon>Pleurocapsales</taxon>
        <taxon>Dermocarpellaceae</taxon>
        <taxon>Stanieria</taxon>
    </lineage>
</organism>
<dbReference type="Gene3D" id="1.10.8.550">
    <property type="entry name" value="Proto-chlorophyllide reductase 57 kD subunit B"/>
    <property type="match status" value="1"/>
</dbReference>
<protein>
    <submittedName>
        <fullName evidence="2">Proto-chlorophyllide reductase 57 kD subunit</fullName>
    </submittedName>
</protein>
<dbReference type="Pfam" id="PF08369">
    <property type="entry name" value="PCP_red"/>
    <property type="match status" value="1"/>
</dbReference>
<dbReference type="HOGENOM" id="CLU_198269_0_0_3"/>
<evidence type="ECO:0000313" key="3">
    <source>
        <dbReference type="Proteomes" id="UP000010473"/>
    </source>
</evidence>
<dbReference type="Proteomes" id="UP000010473">
    <property type="component" value="Chromosome"/>
</dbReference>
<dbReference type="STRING" id="111780.Sta7437_3582"/>
<gene>
    <name evidence="2" type="ordered locus">Sta7437_3582</name>
</gene>
<dbReference type="AlphaFoldDB" id="K9XWV9"/>
<dbReference type="eggNOG" id="ENOG5032Y2A">
    <property type="taxonomic scope" value="Bacteria"/>
</dbReference>
<evidence type="ECO:0000259" key="1">
    <source>
        <dbReference type="Pfam" id="PF08369"/>
    </source>
</evidence>
<dbReference type="InterPro" id="IPR042298">
    <property type="entry name" value="P-CP_red_C"/>
</dbReference>
<dbReference type="GO" id="GO:0015979">
    <property type="term" value="P:photosynthesis"/>
    <property type="evidence" value="ECO:0007669"/>
    <property type="project" value="InterPro"/>
</dbReference>
<feature type="domain" description="Light-independent protochlorophyllide reductase subunit B-like C-terminal" evidence="1">
    <location>
        <begin position="14"/>
        <end position="58"/>
    </location>
</feature>
<dbReference type="GO" id="GO:0015995">
    <property type="term" value="P:chlorophyll biosynthetic process"/>
    <property type="evidence" value="ECO:0007669"/>
    <property type="project" value="InterPro"/>
</dbReference>
<keyword evidence="3" id="KW-1185">Reference proteome</keyword>
<dbReference type="RefSeq" id="WP_015194742.1">
    <property type="nucleotide sequence ID" value="NC_019748.1"/>
</dbReference>
<accession>K9XWV9</accession>
<sequence length="63" mass="7221">MSNNQFDLTDDLSWTAEAKAKLKQIPFFVRSQARHRIEELARAAEVEEVTAEIVEQARAEFGQ</sequence>
<proteinExistence type="predicted"/>
<dbReference type="EMBL" id="CP003653">
    <property type="protein sequence ID" value="AFZ37080.1"/>
    <property type="molecule type" value="Genomic_DNA"/>
</dbReference>
<dbReference type="OrthoDB" id="573935at2"/>
<name>K9XWV9_STAC7</name>
<reference evidence="3" key="1">
    <citation type="journal article" date="2013" name="Proc. Natl. Acad. Sci. U.S.A.">
        <title>Improving the coverage of the cyanobacterial phylum using diversity-driven genome sequencing.</title>
        <authorList>
            <person name="Shih P.M."/>
            <person name="Wu D."/>
            <person name="Latifi A."/>
            <person name="Axen S.D."/>
            <person name="Fewer D.P."/>
            <person name="Talla E."/>
            <person name="Calteau A."/>
            <person name="Cai F."/>
            <person name="Tandeau de Marsac N."/>
            <person name="Rippka R."/>
            <person name="Herdman M."/>
            <person name="Sivonen K."/>
            <person name="Coursin T."/>
            <person name="Laurent T."/>
            <person name="Goodwin L."/>
            <person name="Nolan M."/>
            <person name="Davenport K.W."/>
            <person name="Han C.S."/>
            <person name="Rubin E.M."/>
            <person name="Eisen J.A."/>
            <person name="Woyke T."/>
            <person name="Gugger M."/>
            <person name="Kerfeld C.A."/>
        </authorList>
    </citation>
    <scope>NUCLEOTIDE SEQUENCE [LARGE SCALE GENOMIC DNA]</scope>
    <source>
        <strain evidence="3">ATCC 29371 / PCC 7437</strain>
    </source>
</reference>
<dbReference type="InterPro" id="IPR013580">
    <property type="entry name" value="LI-POR_suB-like_C"/>
</dbReference>